<reference evidence="2" key="1">
    <citation type="submission" date="2019-04" db="EMBL/GenBank/DDBJ databases">
        <title>Friends and foes A comparative genomics studyof 23 Aspergillus species from section Flavi.</title>
        <authorList>
            <consortium name="DOE Joint Genome Institute"/>
            <person name="Kjaerbolling I."/>
            <person name="Vesth T."/>
            <person name="Frisvad J.C."/>
            <person name="Nybo J.L."/>
            <person name="Theobald S."/>
            <person name="Kildgaard S."/>
            <person name="Isbrandt T."/>
            <person name="Kuo A."/>
            <person name="Sato A."/>
            <person name="Lyhne E.K."/>
            <person name="Kogle M.E."/>
            <person name="Wiebenga A."/>
            <person name="Kun R.S."/>
            <person name="Lubbers R.J."/>
            <person name="Makela M.R."/>
            <person name="Barry K."/>
            <person name="Chovatia M."/>
            <person name="Clum A."/>
            <person name="Daum C."/>
            <person name="Haridas S."/>
            <person name="He G."/>
            <person name="LaButti K."/>
            <person name="Lipzen A."/>
            <person name="Mondo S."/>
            <person name="Riley R."/>
            <person name="Salamov A."/>
            <person name="Simmons B.A."/>
            <person name="Magnuson J.K."/>
            <person name="Henrissat B."/>
            <person name="Mortensen U.H."/>
            <person name="Larsen T.O."/>
            <person name="Devries R.P."/>
            <person name="Grigoriev I.V."/>
            <person name="Machida M."/>
            <person name="Baker S.E."/>
            <person name="Andersen M.R."/>
        </authorList>
    </citation>
    <scope>NUCLEOTIDE SEQUENCE [LARGE SCALE GENOMIC DNA]</scope>
    <source>
        <strain evidence="2">IBT 14317</strain>
    </source>
</reference>
<feature type="domain" description="Carboxymuconolactone decarboxylase-like" evidence="1">
    <location>
        <begin position="46"/>
        <end position="94"/>
    </location>
</feature>
<dbReference type="AlphaFoldDB" id="A0A5N7CAI0"/>
<dbReference type="Gene3D" id="1.20.1290.10">
    <property type="entry name" value="AhpD-like"/>
    <property type="match status" value="1"/>
</dbReference>
<proteinExistence type="predicted"/>
<dbReference type="SUPFAM" id="SSF69118">
    <property type="entry name" value="AhpD-like"/>
    <property type="match status" value="1"/>
</dbReference>
<dbReference type="Proteomes" id="UP000326877">
    <property type="component" value="Unassembled WGS sequence"/>
</dbReference>
<dbReference type="Pfam" id="PF02627">
    <property type="entry name" value="CMD"/>
    <property type="match status" value="1"/>
</dbReference>
<protein>
    <recommendedName>
        <fullName evidence="1">Carboxymuconolactone decarboxylase-like domain-containing protein</fullName>
    </recommendedName>
</protein>
<accession>A0A5N7CAI0</accession>
<gene>
    <name evidence="2" type="ORF">BDV23DRAFT_183159</name>
</gene>
<organism evidence="2">
    <name type="scientific">Petromyces alliaceus</name>
    <name type="common">Aspergillus alliaceus</name>
    <dbReference type="NCBI Taxonomy" id="209559"/>
    <lineage>
        <taxon>Eukaryota</taxon>
        <taxon>Fungi</taxon>
        <taxon>Dikarya</taxon>
        <taxon>Ascomycota</taxon>
        <taxon>Pezizomycotina</taxon>
        <taxon>Eurotiomycetes</taxon>
        <taxon>Eurotiomycetidae</taxon>
        <taxon>Eurotiales</taxon>
        <taxon>Aspergillaceae</taxon>
        <taxon>Aspergillus</taxon>
        <taxon>Aspergillus subgen. Circumdati</taxon>
    </lineage>
</organism>
<dbReference type="EMBL" id="ML735251">
    <property type="protein sequence ID" value="KAE8390837.1"/>
    <property type="molecule type" value="Genomic_DNA"/>
</dbReference>
<sequence>MGKIGGQLQDSAKYIIHFNIPVYFTGPFVGKGNDRDYLITERIMLIALKPWPELAVHMRGAIHSGLTNKKISEVVLRAEICCGVPAGLEAVRVPENAIKDMEENEEFKRA</sequence>
<dbReference type="OrthoDB" id="104509at2759"/>
<dbReference type="InterPro" id="IPR003779">
    <property type="entry name" value="CMD-like"/>
</dbReference>
<evidence type="ECO:0000313" key="2">
    <source>
        <dbReference type="EMBL" id="KAE8390837.1"/>
    </source>
</evidence>
<name>A0A5N7CAI0_PETAA</name>
<dbReference type="InterPro" id="IPR029032">
    <property type="entry name" value="AhpD-like"/>
</dbReference>
<dbReference type="GO" id="GO:0051920">
    <property type="term" value="F:peroxiredoxin activity"/>
    <property type="evidence" value="ECO:0007669"/>
    <property type="project" value="InterPro"/>
</dbReference>
<evidence type="ECO:0000259" key="1">
    <source>
        <dbReference type="Pfam" id="PF02627"/>
    </source>
</evidence>